<proteinExistence type="predicted"/>
<dbReference type="KEGG" id="vbl:L21SP4_01087"/>
<accession>A0A0G3EJN7</accession>
<reference evidence="3" key="1">
    <citation type="submission" date="2015-02" db="EMBL/GenBank/DDBJ databases">
        <title>Description and complete genome sequence of the first cultured representative of the subdivision 5 of the Verrucomicrobia phylum.</title>
        <authorList>
            <person name="Spring S."/>
            <person name="Bunk B."/>
            <person name="Sproer C."/>
            <person name="Klenk H.-P."/>
        </authorList>
    </citation>
    <scope>NUCLEOTIDE SEQUENCE [LARGE SCALE GENOMIC DNA]</scope>
    <source>
        <strain evidence="3">L21-Fru-AB</strain>
    </source>
</reference>
<dbReference type="RefSeq" id="WP_052881681.1">
    <property type="nucleotide sequence ID" value="NZ_CP010904.1"/>
</dbReference>
<dbReference type="OrthoDB" id="9797702at2"/>
<feature type="region of interest" description="Disordered" evidence="1">
    <location>
        <begin position="130"/>
        <end position="177"/>
    </location>
</feature>
<evidence type="ECO:0000313" key="2">
    <source>
        <dbReference type="EMBL" id="AKJ64339.1"/>
    </source>
</evidence>
<feature type="compositionally biased region" description="Basic and acidic residues" evidence="1">
    <location>
        <begin position="146"/>
        <end position="162"/>
    </location>
</feature>
<dbReference type="Proteomes" id="UP000035268">
    <property type="component" value="Chromosome"/>
</dbReference>
<keyword evidence="3" id="KW-1185">Reference proteome</keyword>
<protein>
    <submittedName>
        <fullName evidence="2">Uncharacterized protein</fullName>
    </submittedName>
</protein>
<sequence length="217" mass="24221">MRIWITICVTVLWILPADATRGSSDWSRYQPILERRPFAVKIEASSSDGKSAAASQQSEALARDFRLCTIYEGFDGDLRAGLIHRRSKKSMILRMGETREGLHLDHVDLQTGCITLSSIDGRTAVLELTAASESAPVPGQPGTGDKISRSEPKEKSPREARKSRVPTPRPQLTGEELEQHLREYQMEVLRKGQPPLPIPLTEEMDDQLVREGVLPPR</sequence>
<dbReference type="AlphaFoldDB" id="A0A0G3EJN7"/>
<evidence type="ECO:0000313" key="3">
    <source>
        <dbReference type="Proteomes" id="UP000035268"/>
    </source>
</evidence>
<reference evidence="2 3" key="2">
    <citation type="journal article" date="2016" name="ISME J.">
        <title>Characterization of the first cultured representative of Verrucomicrobia subdivision 5 indicates the proposal of a novel phylum.</title>
        <authorList>
            <person name="Spring S."/>
            <person name="Bunk B."/>
            <person name="Sproer C."/>
            <person name="Schumann P."/>
            <person name="Rohde M."/>
            <person name="Tindall B.J."/>
            <person name="Klenk H.P."/>
        </authorList>
    </citation>
    <scope>NUCLEOTIDE SEQUENCE [LARGE SCALE GENOMIC DNA]</scope>
    <source>
        <strain evidence="2 3">L21-Fru-AB</strain>
    </source>
</reference>
<feature type="region of interest" description="Disordered" evidence="1">
    <location>
        <begin position="192"/>
        <end position="217"/>
    </location>
</feature>
<organism evidence="2 3">
    <name type="scientific">Kiritimatiella glycovorans</name>
    <dbReference type="NCBI Taxonomy" id="1307763"/>
    <lineage>
        <taxon>Bacteria</taxon>
        <taxon>Pseudomonadati</taxon>
        <taxon>Kiritimatiellota</taxon>
        <taxon>Kiritimatiellia</taxon>
        <taxon>Kiritimatiellales</taxon>
        <taxon>Kiritimatiellaceae</taxon>
        <taxon>Kiritimatiella</taxon>
    </lineage>
</organism>
<evidence type="ECO:0000256" key="1">
    <source>
        <dbReference type="SAM" id="MobiDB-lite"/>
    </source>
</evidence>
<dbReference type="EMBL" id="CP010904">
    <property type="protein sequence ID" value="AKJ64339.1"/>
    <property type="molecule type" value="Genomic_DNA"/>
</dbReference>
<gene>
    <name evidence="2" type="ORF">L21SP4_01087</name>
</gene>
<name>A0A0G3EJN7_9BACT</name>